<organism evidence="1 2">
    <name type="scientific">Shewanella surugensis</name>
    <dbReference type="NCBI Taxonomy" id="212020"/>
    <lineage>
        <taxon>Bacteria</taxon>
        <taxon>Pseudomonadati</taxon>
        <taxon>Pseudomonadota</taxon>
        <taxon>Gammaproteobacteria</taxon>
        <taxon>Alteromonadales</taxon>
        <taxon>Shewanellaceae</taxon>
        <taxon>Shewanella</taxon>
    </lineage>
</organism>
<evidence type="ECO:0000313" key="2">
    <source>
        <dbReference type="Proteomes" id="UP001203423"/>
    </source>
</evidence>
<reference evidence="1 2" key="1">
    <citation type="submission" date="2022-01" db="EMBL/GenBank/DDBJ databases">
        <title>Whole genome-based taxonomy of the Shewanellaceae.</title>
        <authorList>
            <person name="Martin-Rodriguez A.J."/>
        </authorList>
    </citation>
    <scope>NUCLEOTIDE SEQUENCE [LARGE SCALE GENOMIC DNA]</scope>
    <source>
        <strain evidence="1 2">DSM 17177</strain>
    </source>
</reference>
<dbReference type="Proteomes" id="UP001203423">
    <property type="component" value="Unassembled WGS sequence"/>
</dbReference>
<evidence type="ECO:0000313" key="1">
    <source>
        <dbReference type="EMBL" id="MCL1124645.1"/>
    </source>
</evidence>
<gene>
    <name evidence="1" type="ORF">L2764_09180</name>
</gene>
<protein>
    <submittedName>
        <fullName evidence="1">Uncharacterized protein</fullName>
    </submittedName>
</protein>
<sequence length="60" mass="7113">MLWVDYLDTSLRLQHHIRYTVLEARVSDLMGVDFTQVEGSPLLFESESSNELCRYLMEFQ</sequence>
<proteinExistence type="predicted"/>
<dbReference type="RefSeq" id="WP_248939924.1">
    <property type="nucleotide sequence ID" value="NZ_JAKIKS010000028.1"/>
</dbReference>
<name>A0ABT0LBA3_9GAMM</name>
<accession>A0ABT0LBA3</accession>
<dbReference type="EMBL" id="JAKIKS010000028">
    <property type="protein sequence ID" value="MCL1124645.1"/>
    <property type="molecule type" value="Genomic_DNA"/>
</dbReference>
<comment type="caution">
    <text evidence="1">The sequence shown here is derived from an EMBL/GenBank/DDBJ whole genome shotgun (WGS) entry which is preliminary data.</text>
</comment>
<keyword evidence="2" id="KW-1185">Reference proteome</keyword>